<comment type="caution">
    <text evidence="2">The sequence shown here is derived from an EMBL/GenBank/DDBJ whole genome shotgun (WGS) entry which is preliminary data.</text>
</comment>
<dbReference type="EMBL" id="JAESVG020000004">
    <property type="protein sequence ID" value="KAG8628450.1"/>
    <property type="molecule type" value="Genomic_DNA"/>
</dbReference>
<dbReference type="OrthoDB" id="5580261at2759"/>
<dbReference type="Pfam" id="PF10306">
    <property type="entry name" value="FLILHELTA"/>
    <property type="match status" value="1"/>
</dbReference>
<proteinExistence type="predicted"/>
<accession>A0A8K0L6M3</accession>
<dbReference type="PANTHER" id="PTHR28002:SF1">
    <property type="entry name" value="MIOREX COMPLEX COMPONENT 11"/>
    <property type="match status" value="1"/>
</dbReference>
<evidence type="ECO:0000313" key="2">
    <source>
        <dbReference type="EMBL" id="KAG8628450.1"/>
    </source>
</evidence>
<protein>
    <submittedName>
        <fullName evidence="2">Uncharacterized protein</fullName>
    </submittedName>
</protein>
<reference evidence="2" key="1">
    <citation type="submission" date="2021-07" db="EMBL/GenBank/DDBJ databases">
        <title>Elsinoe batatas strain:CRI-CJ2 Genome sequencing and assembly.</title>
        <authorList>
            <person name="Huang L."/>
        </authorList>
    </citation>
    <scope>NUCLEOTIDE SEQUENCE</scope>
    <source>
        <strain evidence="2">CRI-CJ2</strain>
    </source>
</reference>
<dbReference type="PANTHER" id="PTHR28002">
    <property type="entry name" value="MIOREX COMPLEX COMPONENT 11"/>
    <property type="match status" value="1"/>
</dbReference>
<organism evidence="2 3">
    <name type="scientific">Elsinoe batatas</name>
    <dbReference type="NCBI Taxonomy" id="2601811"/>
    <lineage>
        <taxon>Eukaryota</taxon>
        <taxon>Fungi</taxon>
        <taxon>Dikarya</taxon>
        <taxon>Ascomycota</taxon>
        <taxon>Pezizomycotina</taxon>
        <taxon>Dothideomycetes</taxon>
        <taxon>Dothideomycetidae</taxon>
        <taxon>Myriangiales</taxon>
        <taxon>Elsinoaceae</taxon>
        <taxon>Elsinoe</taxon>
    </lineage>
</organism>
<keyword evidence="3" id="KW-1185">Reference proteome</keyword>
<name>A0A8K0L6M3_9PEZI</name>
<dbReference type="AlphaFoldDB" id="A0A8K0L6M3"/>
<evidence type="ECO:0000313" key="3">
    <source>
        <dbReference type="Proteomes" id="UP000809789"/>
    </source>
</evidence>
<sequence length="256" mass="28979">MQFMQRRRLNIHRWRLSFPARTPHRHFSAPPPGSSAQGSDTTNRVSALARLQARLPPRLRPYLAPLLSAPVSHVTSFLILHELTAVVPLAGFFALFHYSNAVWLDRWRQKMEESENFQEGVKKWGRYARKKGWISGEEEVEVEREAGVKATAEVEGRNYVEDGKITKPIDGRIVELEKKLDSNTSEPPLEARKPRTIAADTQAGKVARIVVELATAYAITKVLMPARLIASVWATPWFARIAVTPISSLLRKVVRR</sequence>
<dbReference type="Proteomes" id="UP000809789">
    <property type="component" value="Unassembled WGS sequence"/>
</dbReference>
<feature type="region of interest" description="Disordered" evidence="1">
    <location>
        <begin position="22"/>
        <end position="41"/>
    </location>
</feature>
<gene>
    <name evidence="2" type="ORF">KVT40_004323</name>
</gene>
<evidence type="ECO:0000256" key="1">
    <source>
        <dbReference type="SAM" id="MobiDB-lite"/>
    </source>
</evidence>
<dbReference type="GO" id="GO:0005739">
    <property type="term" value="C:mitochondrion"/>
    <property type="evidence" value="ECO:0007669"/>
    <property type="project" value="TreeGrafter"/>
</dbReference>
<dbReference type="InterPro" id="IPR018811">
    <property type="entry name" value="MRX11"/>
</dbReference>